<dbReference type="SMART" id="SM00421">
    <property type="entry name" value="HTH_LUXR"/>
    <property type="match status" value="1"/>
</dbReference>
<evidence type="ECO:0000259" key="4">
    <source>
        <dbReference type="PROSITE" id="PS50043"/>
    </source>
</evidence>
<evidence type="ECO:0000259" key="5">
    <source>
        <dbReference type="PROSITE" id="PS50110"/>
    </source>
</evidence>
<dbReference type="Pfam" id="PF00072">
    <property type="entry name" value="Response_reg"/>
    <property type="match status" value="1"/>
</dbReference>
<dbReference type="Pfam" id="PF00196">
    <property type="entry name" value="GerE"/>
    <property type="match status" value="1"/>
</dbReference>
<dbReference type="InterPro" id="IPR016032">
    <property type="entry name" value="Sig_transdc_resp-reg_C-effctor"/>
</dbReference>
<dbReference type="GO" id="GO:0000160">
    <property type="term" value="P:phosphorelay signal transduction system"/>
    <property type="evidence" value="ECO:0007669"/>
    <property type="project" value="InterPro"/>
</dbReference>
<feature type="domain" description="HTH luxR-type" evidence="4">
    <location>
        <begin position="159"/>
        <end position="224"/>
    </location>
</feature>
<dbReference type="PROSITE" id="PS50043">
    <property type="entry name" value="HTH_LUXR_2"/>
    <property type="match status" value="1"/>
</dbReference>
<proteinExistence type="predicted"/>
<protein>
    <submittedName>
        <fullName evidence="6">DNA-binding response regulator</fullName>
    </submittedName>
</protein>
<name>A0A2W5N7I7_RHOSU</name>
<accession>A0A2W5N7I7</accession>
<dbReference type="SMART" id="SM00448">
    <property type="entry name" value="REC"/>
    <property type="match status" value="1"/>
</dbReference>
<evidence type="ECO:0000313" key="6">
    <source>
        <dbReference type="EMBL" id="PZQ49004.1"/>
    </source>
</evidence>
<dbReference type="CDD" id="cd06170">
    <property type="entry name" value="LuxR_C_like"/>
    <property type="match status" value="1"/>
</dbReference>
<keyword evidence="2 6" id="KW-0238">DNA-binding</keyword>
<dbReference type="PROSITE" id="PS50110">
    <property type="entry name" value="RESPONSE_REGULATORY"/>
    <property type="match status" value="1"/>
</dbReference>
<organism evidence="6 7">
    <name type="scientific">Rhodovulum sulfidophilum</name>
    <name type="common">Rhodobacter sulfidophilus</name>
    <dbReference type="NCBI Taxonomy" id="35806"/>
    <lineage>
        <taxon>Bacteria</taxon>
        <taxon>Pseudomonadati</taxon>
        <taxon>Pseudomonadota</taxon>
        <taxon>Alphaproteobacteria</taxon>
        <taxon>Rhodobacterales</taxon>
        <taxon>Paracoccaceae</taxon>
        <taxon>Rhodovulum</taxon>
    </lineage>
</organism>
<dbReference type="InterPro" id="IPR011006">
    <property type="entry name" value="CheY-like_superfamily"/>
</dbReference>
<comment type="caution">
    <text evidence="6">The sequence shown here is derived from an EMBL/GenBank/DDBJ whole genome shotgun (WGS) entry which is preliminary data.</text>
</comment>
<dbReference type="Gene3D" id="3.40.50.2300">
    <property type="match status" value="1"/>
</dbReference>
<evidence type="ECO:0000256" key="3">
    <source>
        <dbReference type="PROSITE-ProRule" id="PRU00169"/>
    </source>
</evidence>
<dbReference type="SUPFAM" id="SSF46894">
    <property type="entry name" value="C-terminal effector domain of the bipartite response regulators"/>
    <property type="match status" value="1"/>
</dbReference>
<dbReference type="GO" id="GO:0006355">
    <property type="term" value="P:regulation of DNA-templated transcription"/>
    <property type="evidence" value="ECO:0007669"/>
    <property type="project" value="InterPro"/>
</dbReference>
<dbReference type="InterPro" id="IPR058245">
    <property type="entry name" value="NreC/VraR/RcsB-like_REC"/>
</dbReference>
<sequence length="236" mass="24635">MRSAVISITNPPGQGAQHVMVVDDHPLFCEALAMTLSGALGVSTITTANCLADGLAKLRAGEGPDAILLDLNLPDVAGLDGLVRLKSAAPGIPVIVVSSFQDSRIITSVIQAGAAGFIPKHSAREVFVKAFTQIWAGETFTPDSYVAPKAQSPAKAVDPAARLSDLTAQQARILDLVCEGKPNKQIAYELSIAETTVKAHITAILRKLGAQSRTQAVLVANKASFASILRSDTKGD</sequence>
<dbReference type="AlphaFoldDB" id="A0A2W5N7I7"/>
<evidence type="ECO:0000256" key="1">
    <source>
        <dbReference type="ARBA" id="ARBA00022553"/>
    </source>
</evidence>
<reference evidence="6 7" key="1">
    <citation type="submission" date="2017-08" db="EMBL/GenBank/DDBJ databases">
        <title>Infants hospitalized years apart are colonized by the same room-sourced microbial strains.</title>
        <authorList>
            <person name="Brooks B."/>
            <person name="Olm M.R."/>
            <person name="Firek B.A."/>
            <person name="Baker R."/>
            <person name="Thomas B.C."/>
            <person name="Morowitz M.J."/>
            <person name="Banfield J.F."/>
        </authorList>
    </citation>
    <scope>NUCLEOTIDE SEQUENCE [LARGE SCALE GENOMIC DNA]</scope>
    <source>
        <strain evidence="6">S2_005_002_R2_34</strain>
    </source>
</reference>
<dbReference type="InterPro" id="IPR051015">
    <property type="entry name" value="EvgA-like"/>
</dbReference>
<dbReference type="EMBL" id="QFPW01000009">
    <property type="protein sequence ID" value="PZQ49004.1"/>
    <property type="molecule type" value="Genomic_DNA"/>
</dbReference>
<dbReference type="PANTHER" id="PTHR45566:SF1">
    <property type="entry name" value="HTH-TYPE TRANSCRIPTIONAL REGULATOR YHJB-RELATED"/>
    <property type="match status" value="1"/>
</dbReference>
<dbReference type="SUPFAM" id="SSF52172">
    <property type="entry name" value="CheY-like"/>
    <property type="match status" value="1"/>
</dbReference>
<dbReference type="InterPro" id="IPR001789">
    <property type="entry name" value="Sig_transdc_resp-reg_receiver"/>
</dbReference>
<gene>
    <name evidence="6" type="ORF">DI556_12715</name>
</gene>
<dbReference type="GO" id="GO:0003677">
    <property type="term" value="F:DNA binding"/>
    <property type="evidence" value="ECO:0007669"/>
    <property type="project" value="UniProtKB-KW"/>
</dbReference>
<dbReference type="PRINTS" id="PR00038">
    <property type="entry name" value="HTHLUXR"/>
</dbReference>
<dbReference type="CDD" id="cd17535">
    <property type="entry name" value="REC_NarL-like"/>
    <property type="match status" value="1"/>
</dbReference>
<evidence type="ECO:0000313" key="7">
    <source>
        <dbReference type="Proteomes" id="UP000249185"/>
    </source>
</evidence>
<dbReference type="PANTHER" id="PTHR45566">
    <property type="entry name" value="HTH-TYPE TRANSCRIPTIONAL REGULATOR YHJB-RELATED"/>
    <property type="match status" value="1"/>
</dbReference>
<dbReference type="Proteomes" id="UP000249185">
    <property type="component" value="Unassembled WGS sequence"/>
</dbReference>
<feature type="domain" description="Response regulatory" evidence="5">
    <location>
        <begin position="18"/>
        <end position="135"/>
    </location>
</feature>
<dbReference type="PROSITE" id="PS00622">
    <property type="entry name" value="HTH_LUXR_1"/>
    <property type="match status" value="1"/>
</dbReference>
<feature type="modified residue" description="4-aspartylphosphate" evidence="3">
    <location>
        <position position="70"/>
    </location>
</feature>
<evidence type="ECO:0000256" key="2">
    <source>
        <dbReference type="ARBA" id="ARBA00023125"/>
    </source>
</evidence>
<keyword evidence="1 3" id="KW-0597">Phosphoprotein</keyword>
<dbReference type="InterPro" id="IPR000792">
    <property type="entry name" value="Tscrpt_reg_LuxR_C"/>
</dbReference>